<organism evidence="2 3">
    <name type="scientific">Dysgonomonas termitidis</name>
    <dbReference type="NCBI Taxonomy" id="1516126"/>
    <lineage>
        <taxon>Bacteria</taxon>
        <taxon>Pseudomonadati</taxon>
        <taxon>Bacteroidota</taxon>
        <taxon>Bacteroidia</taxon>
        <taxon>Bacteroidales</taxon>
        <taxon>Dysgonomonadaceae</taxon>
        <taxon>Dysgonomonas</taxon>
    </lineage>
</organism>
<evidence type="ECO:0000259" key="1">
    <source>
        <dbReference type="Pfam" id="PF19783"/>
    </source>
</evidence>
<gene>
    <name evidence="2" type="ORF">ACFO6W_05620</name>
</gene>
<dbReference type="EMBL" id="JBHSGN010000046">
    <property type="protein sequence ID" value="MFC4673162.1"/>
    <property type="molecule type" value="Genomic_DNA"/>
</dbReference>
<proteinExistence type="predicted"/>
<dbReference type="Pfam" id="PF19783">
    <property type="entry name" value="DUF6268"/>
    <property type="match status" value="1"/>
</dbReference>
<dbReference type="InterPro" id="IPR046235">
    <property type="entry name" value="DUF6268"/>
</dbReference>
<dbReference type="RefSeq" id="WP_379994398.1">
    <property type="nucleotide sequence ID" value="NZ_JBHSGN010000046.1"/>
</dbReference>
<protein>
    <submittedName>
        <fullName evidence="2">DUF6268 family outer membrane beta-barrel protein</fullName>
    </submittedName>
</protein>
<feature type="domain" description="DUF6268" evidence="1">
    <location>
        <begin position="21"/>
        <end position="305"/>
    </location>
</feature>
<keyword evidence="3" id="KW-1185">Reference proteome</keyword>
<accession>A0ABV9KSV3</accession>
<evidence type="ECO:0000313" key="3">
    <source>
        <dbReference type="Proteomes" id="UP001596023"/>
    </source>
</evidence>
<evidence type="ECO:0000313" key="2">
    <source>
        <dbReference type="EMBL" id="MFC4673162.1"/>
    </source>
</evidence>
<sequence length="308" mass="33712">MKLASLFLVVLGTLLCLEGKAQQLSFKTEYLGNSGYYFLPPGEKPKEKIGDANGSAVVYQGAFNMPLSVKLNENNRPTAWGIGLGGSYTSLNNKNFTDDMVSEIMNLQVGLYHLRPLNDKWSMRASAGVAVLAPSADLSKIRFKHVLGSGGIIFIRHLKPNLSIGGGVAINSSLGYPMIFPAVYLNWELDGKFDMNVELVEGLDVSAGYSFNDWFKLSYALEMNGQAALLEKDGKDVIFSHQYIVTGFRPEIKVGKTGLSMTAMAGLNLFRPASYSDRTLKGVFAADNDYYFAVSPYVSLGIKYNFGK</sequence>
<comment type="caution">
    <text evidence="2">The sequence shown here is derived from an EMBL/GenBank/DDBJ whole genome shotgun (WGS) entry which is preliminary data.</text>
</comment>
<dbReference type="Proteomes" id="UP001596023">
    <property type="component" value="Unassembled WGS sequence"/>
</dbReference>
<reference evidence="3" key="1">
    <citation type="journal article" date="2019" name="Int. J. Syst. Evol. Microbiol.">
        <title>The Global Catalogue of Microorganisms (GCM) 10K type strain sequencing project: providing services to taxonomists for standard genome sequencing and annotation.</title>
        <authorList>
            <consortium name="The Broad Institute Genomics Platform"/>
            <consortium name="The Broad Institute Genome Sequencing Center for Infectious Disease"/>
            <person name="Wu L."/>
            <person name="Ma J."/>
        </authorList>
    </citation>
    <scope>NUCLEOTIDE SEQUENCE [LARGE SCALE GENOMIC DNA]</scope>
    <source>
        <strain evidence="3">CCUG 66188</strain>
    </source>
</reference>
<name>A0ABV9KSV3_9BACT</name>